<organism evidence="5 6">
    <name type="scientific">Martelella alba</name>
    <dbReference type="NCBI Taxonomy" id="2590451"/>
    <lineage>
        <taxon>Bacteria</taxon>
        <taxon>Pseudomonadati</taxon>
        <taxon>Pseudomonadota</taxon>
        <taxon>Alphaproteobacteria</taxon>
        <taxon>Hyphomicrobiales</taxon>
        <taxon>Aurantimonadaceae</taxon>
        <taxon>Martelella</taxon>
    </lineage>
</organism>
<dbReference type="PRINTS" id="PR00146">
    <property type="entry name" value="DHPICSNTHASE"/>
</dbReference>
<evidence type="ECO:0000313" key="5">
    <source>
        <dbReference type="EMBL" id="TKI03371.1"/>
    </source>
</evidence>
<dbReference type="PANTHER" id="PTHR12128">
    <property type="entry name" value="DIHYDRODIPICOLINATE SYNTHASE"/>
    <property type="match status" value="1"/>
</dbReference>
<dbReference type="PANTHER" id="PTHR12128:SF66">
    <property type="entry name" value="4-HYDROXY-2-OXOGLUTARATE ALDOLASE, MITOCHONDRIAL"/>
    <property type="match status" value="1"/>
</dbReference>
<evidence type="ECO:0000256" key="4">
    <source>
        <dbReference type="PIRNR" id="PIRNR001365"/>
    </source>
</evidence>
<comment type="similarity">
    <text evidence="1 4">Belongs to the DapA family.</text>
</comment>
<dbReference type="EMBL" id="SZPQ01000046">
    <property type="protein sequence ID" value="TKI03371.1"/>
    <property type="molecule type" value="Genomic_DNA"/>
</dbReference>
<dbReference type="RefSeq" id="WP_136992476.1">
    <property type="nucleotide sequence ID" value="NZ_SZPQ01000046.1"/>
</dbReference>
<evidence type="ECO:0000256" key="1">
    <source>
        <dbReference type="ARBA" id="ARBA00007592"/>
    </source>
</evidence>
<dbReference type="InterPro" id="IPR020625">
    <property type="entry name" value="Schiff_base-form_aldolases_AS"/>
</dbReference>
<keyword evidence="6" id="KW-1185">Reference proteome</keyword>
<evidence type="ECO:0000256" key="2">
    <source>
        <dbReference type="ARBA" id="ARBA00023239"/>
    </source>
</evidence>
<dbReference type="InterPro" id="IPR013785">
    <property type="entry name" value="Aldolase_TIM"/>
</dbReference>
<gene>
    <name evidence="5" type="ORF">FCN80_21935</name>
</gene>
<keyword evidence="2 4" id="KW-0456">Lyase</keyword>
<dbReference type="Proteomes" id="UP000305202">
    <property type="component" value="Unassembled WGS sequence"/>
</dbReference>
<evidence type="ECO:0000256" key="3">
    <source>
        <dbReference type="ARBA" id="ARBA00023270"/>
    </source>
</evidence>
<keyword evidence="3" id="KW-0704">Schiff base</keyword>
<dbReference type="InterPro" id="IPR002220">
    <property type="entry name" value="DapA-like"/>
</dbReference>
<dbReference type="Gene3D" id="3.20.20.70">
    <property type="entry name" value="Aldolase class I"/>
    <property type="match status" value="1"/>
</dbReference>
<comment type="caution">
    <text evidence="5">The sequence shown here is derived from an EMBL/GenBank/DDBJ whole genome shotgun (WGS) entry which is preliminary data.</text>
</comment>
<dbReference type="SUPFAM" id="SSF51569">
    <property type="entry name" value="Aldolase"/>
    <property type="match status" value="1"/>
</dbReference>
<dbReference type="CDD" id="cd00408">
    <property type="entry name" value="DHDPS-like"/>
    <property type="match status" value="1"/>
</dbReference>
<dbReference type="SMART" id="SM01130">
    <property type="entry name" value="DHDPS"/>
    <property type="match status" value="1"/>
</dbReference>
<evidence type="ECO:0000313" key="6">
    <source>
        <dbReference type="Proteomes" id="UP000305202"/>
    </source>
</evidence>
<name>A0ABY2SG55_9HYPH</name>
<dbReference type="PROSITE" id="PS00666">
    <property type="entry name" value="DHDPS_2"/>
    <property type="match status" value="1"/>
</dbReference>
<reference evidence="5 6" key="1">
    <citation type="submission" date="2019-04" db="EMBL/GenBank/DDBJ databases">
        <authorList>
            <person name="Li M."/>
            <person name="Gao C."/>
        </authorList>
    </citation>
    <scope>NUCLEOTIDE SEQUENCE [LARGE SCALE GENOMIC DNA]</scope>
    <source>
        <strain evidence="5 6">BGMRC 2031</strain>
    </source>
</reference>
<sequence length="294" mass="31986">MTKKIEGVLAAILTPFDGQGEYDPLMMAQQVKRQAANGNGIFCCGTNGEFFVLSEREKIAITETCVQTAGGSVPVVSHIGEISTRNTLRLGKQIAALGVDAVSVITPWFVPLKQHELIRHFTQIADAITAPMYLYNIPARTGNALRPETVRELARHPQIIGIKDTTGTLESLQSLIDATKDIEGFDVLTGPDALVHEGFVAGAVACISGMANIAPAVVQRVWAEFKAGNITQSRRAQESLGGLRKELGDVSLFFSATVKKAVQLMGHDAGESRFPVYYSAEDEEKIRQILERYR</sequence>
<proteinExistence type="inferred from homology"/>
<accession>A0ABY2SG55</accession>
<protein>
    <submittedName>
        <fullName evidence="5">Dihydrodipicolinate synthase family protein</fullName>
    </submittedName>
</protein>
<dbReference type="PIRSF" id="PIRSF001365">
    <property type="entry name" value="DHDPS"/>
    <property type="match status" value="1"/>
</dbReference>
<dbReference type="Pfam" id="PF00701">
    <property type="entry name" value="DHDPS"/>
    <property type="match status" value="1"/>
</dbReference>